<dbReference type="Proteomes" id="UP000887159">
    <property type="component" value="Unassembled WGS sequence"/>
</dbReference>
<gene>
    <name evidence="1" type="ORF">TNCV_2350421</name>
</gene>
<name>A0A8X6VKN4_TRICX</name>
<dbReference type="EMBL" id="BMAU01021338">
    <property type="protein sequence ID" value="GFY16399.1"/>
    <property type="molecule type" value="Genomic_DNA"/>
</dbReference>
<organism evidence="1 2">
    <name type="scientific">Trichonephila clavipes</name>
    <name type="common">Golden silk orbweaver</name>
    <name type="synonym">Nephila clavipes</name>
    <dbReference type="NCBI Taxonomy" id="2585209"/>
    <lineage>
        <taxon>Eukaryota</taxon>
        <taxon>Metazoa</taxon>
        <taxon>Ecdysozoa</taxon>
        <taxon>Arthropoda</taxon>
        <taxon>Chelicerata</taxon>
        <taxon>Arachnida</taxon>
        <taxon>Araneae</taxon>
        <taxon>Araneomorphae</taxon>
        <taxon>Entelegynae</taxon>
        <taxon>Araneoidea</taxon>
        <taxon>Nephilidae</taxon>
        <taxon>Trichonephila</taxon>
    </lineage>
</organism>
<comment type="caution">
    <text evidence="1">The sequence shown here is derived from an EMBL/GenBank/DDBJ whole genome shotgun (WGS) entry which is preliminary data.</text>
</comment>
<dbReference type="AlphaFoldDB" id="A0A8X6VKN4"/>
<proteinExistence type="predicted"/>
<sequence length="118" mass="13163">MKVQKNCIVSRERLVFLSTGTSRTLDSQTPGSRTAVHVLMGEKKKKNVWSVVISLKALQFVVLEVFRCCLNPVGVLPILVHDARSSISASTSLRNLLNCKNKKNFVSQGNHFSNETNY</sequence>
<evidence type="ECO:0000313" key="1">
    <source>
        <dbReference type="EMBL" id="GFY16399.1"/>
    </source>
</evidence>
<protein>
    <submittedName>
        <fullName evidence="1">Uncharacterized protein</fullName>
    </submittedName>
</protein>
<reference evidence="1" key="1">
    <citation type="submission" date="2020-08" db="EMBL/GenBank/DDBJ databases">
        <title>Multicomponent nature underlies the extraordinary mechanical properties of spider dragline silk.</title>
        <authorList>
            <person name="Kono N."/>
            <person name="Nakamura H."/>
            <person name="Mori M."/>
            <person name="Yoshida Y."/>
            <person name="Ohtoshi R."/>
            <person name="Malay A.D."/>
            <person name="Moran D.A.P."/>
            <person name="Tomita M."/>
            <person name="Numata K."/>
            <person name="Arakawa K."/>
        </authorList>
    </citation>
    <scope>NUCLEOTIDE SEQUENCE</scope>
</reference>
<evidence type="ECO:0000313" key="2">
    <source>
        <dbReference type="Proteomes" id="UP000887159"/>
    </source>
</evidence>
<accession>A0A8X6VKN4</accession>
<keyword evidence="2" id="KW-1185">Reference proteome</keyword>